<organism evidence="1 2">
    <name type="scientific">Cohnella boryungensis</name>
    <dbReference type="NCBI Taxonomy" id="768479"/>
    <lineage>
        <taxon>Bacteria</taxon>
        <taxon>Bacillati</taxon>
        <taxon>Bacillota</taxon>
        <taxon>Bacilli</taxon>
        <taxon>Bacillales</taxon>
        <taxon>Paenibacillaceae</taxon>
        <taxon>Cohnella</taxon>
    </lineage>
</organism>
<protein>
    <recommendedName>
        <fullName evidence="3">DNA-binding protein</fullName>
    </recommendedName>
</protein>
<evidence type="ECO:0008006" key="3">
    <source>
        <dbReference type="Google" id="ProtNLM"/>
    </source>
</evidence>
<evidence type="ECO:0000313" key="2">
    <source>
        <dbReference type="Proteomes" id="UP001595755"/>
    </source>
</evidence>
<dbReference type="EMBL" id="JBHSED010000040">
    <property type="protein sequence ID" value="MFC4305530.1"/>
    <property type="molecule type" value="Genomic_DNA"/>
</dbReference>
<dbReference type="Proteomes" id="UP001595755">
    <property type="component" value="Unassembled WGS sequence"/>
</dbReference>
<sequence length="223" mass="25838">MFEQEFESFLRHQRSGATDRRREMLSLDLTGTKKLLEVVVWPVLRSFEGVTLEFELSNSTGVTMYIDVFYEPLGIALECDGFVSHAEKITRSRFDFERTRARTMATKGLIYMPYSKDQLDKQPDFCRQSMYELLGKQTSIAGRKVMEELSVSEREVIRYGLHLNRALKLDDVRYCLGCGYIKARKVINDLVEKSFVKAAGNTTQRIHKYQLLPIASEYMLGKF</sequence>
<evidence type="ECO:0000313" key="1">
    <source>
        <dbReference type="EMBL" id="MFC4305530.1"/>
    </source>
</evidence>
<name>A0ABV8SEA2_9BACL</name>
<reference evidence="2" key="1">
    <citation type="journal article" date="2019" name="Int. J. Syst. Evol. Microbiol.">
        <title>The Global Catalogue of Microorganisms (GCM) 10K type strain sequencing project: providing services to taxonomists for standard genome sequencing and annotation.</title>
        <authorList>
            <consortium name="The Broad Institute Genomics Platform"/>
            <consortium name="The Broad Institute Genome Sequencing Center for Infectious Disease"/>
            <person name="Wu L."/>
            <person name="Ma J."/>
        </authorList>
    </citation>
    <scope>NUCLEOTIDE SEQUENCE [LARGE SCALE GENOMIC DNA]</scope>
    <source>
        <strain evidence="2">CGMCC 4.1641</strain>
    </source>
</reference>
<gene>
    <name evidence="1" type="ORF">ACFO1S_19035</name>
</gene>
<comment type="caution">
    <text evidence="1">The sequence shown here is derived from an EMBL/GenBank/DDBJ whole genome shotgun (WGS) entry which is preliminary data.</text>
</comment>
<keyword evidence="2" id="KW-1185">Reference proteome</keyword>
<proteinExistence type="predicted"/>
<dbReference type="RefSeq" id="WP_204601134.1">
    <property type="nucleotide sequence ID" value="NZ_JBHSED010000040.1"/>
</dbReference>
<accession>A0ABV8SEA2</accession>